<dbReference type="Pfam" id="PF04273">
    <property type="entry name" value="BLH_phosphatase"/>
    <property type="match status" value="1"/>
</dbReference>
<evidence type="ECO:0000313" key="2">
    <source>
        <dbReference type="EMBL" id="PWR19642.1"/>
    </source>
</evidence>
<dbReference type="InterPro" id="IPR029021">
    <property type="entry name" value="Prot-tyrosine_phosphatase-like"/>
</dbReference>
<evidence type="ECO:0000259" key="1">
    <source>
        <dbReference type="Pfam" id="PF04273"/>
    </source>
</evidence>
<dbReference type="Proteomes" id="UP000246077">
    <property type="component" value="Unassembled WGS sequence"/>
</dbReference>
<dbReference type="NCBIfam" id="TIGR01244">
    <property type="entry name" value="TIGR01244 family sulfur transferase"/>
    <property type="match status" value="1"/>
</dbReference>
<sequence length="138" mass="13735">MPDLKALAPDLAVTGQIGPGDLPALAAAGYRMMIVNRPDGEDPGQPSFADMAAAAEAVGIAARHIPIASAAAATDGDAAAFEAARAAAGGGRVLAYCRTGNRSAVLWALGQRGRRAADTVIAEAAAAGCDLTALKPRL</sequence>
<proteinExistence type="predicted"/>
<reference evidence="3" key="1">
    <citation type="submission" date="2018-05" db="EMBL/GenBank/DDBJ databases">
        <title>Zavarzinia sp. HR-AS.</title>
        <authorList>
            <person name="Lee Y."/>
            <person name="Jeon C.O."/>
        </authorList>
    </citation>
    <scope>NUCLEOTIDE SEQUENCE [LARGE SCALE GENOMIC DNA]</scope>
    <source>
        <strain evidence="3">DSM 1231</strain>
    </source>
</reference>
<accession>A0A317DYZ6</accession>
<keyword evidence="3" id="KW-1185">Reference proteome</keyword>
<dbReference type="EMBL" id="QGLF01000004">
    <property type="protein sequence ID" value="PWR19642.1"/>
    <property type="molecule type" value="Genomic_DNA"/>
</dbReference>
<evidence type="ECO:0000313" key="3">
    <source>
        <dbReference type="Proteomes" id="UP000246077"/>
    </source>
</evidence>
<dbReference type="RefSeq" id="WP_109921816.1">
    <property type="nucleotide sequence ID" value="NZ_QGLF01000004.1"/>
</dbReference>
<organism evidence="2 3">
    <name type="scientific">Zavarzinia compransoris</name>
    <dbReference type="NCBI Taxonomy" id="1264899"/>
    <lineage>
        <taxon>Bacteria</taxon>
        <taxon>Pseudomonadati</taxon>
        <taxon>Pseudomonadota</taxon>
        <taxon>Alphaproteobacteria</taxon>
        <taxon>Rhodospirillales</taxon>
        <taxon>Zavarziniaceae</taxon>
        <taxon>Zavarzinia</taxon>
    </lineage>
</organism>
<dbReference type="InterPro" id="IPR005939">
    <property type="entry name" value="BLH_phosphatase-like"/>
</dbReference>
<name>A0A317DYZ6_9PROT</name>
<comment type="caution">
    <text evidence="2">The sequence shown here is derived from an EMBL/GenBank/DDBJ whole genome shotgun (WGS) entry which is preliminary data.</text>
</comment>
<dbReference type="Gene3D" id="3.90.190.10">
    <property type="entry name" value="Protein tyrosine phosphatase superfamily"/>
    <property type="match status" value="1"/>
</dbReference>
<protein>
    <submittedName>
        <fullName evidence="2">TIGR01244 family phosphatase</fullName>
    </submittedName>
</protein>
<dbReference type="GO" id="GO:0016787">
    <property type="term" value="F:hydrolase activity"/>
    <property type="evidence" value="ECO:0007669"/>
    <property type="project" value="InterPro"/>
</dbReference>
<feature type="domain" description="Beta-lactamase hydrolase-like protein phosphatase-like" evidence="1">
    <location>
        <begin position="3"/>
        <end position="112"/>
    </location>
</feature>
<dbReference type="AlphaFoldDB" id="A0A317DYZ6"/>
<gene>
    <name evidence="2" type="ORF">DKG75_14320</name>
</gene>